<sequence>MSDVMEARAMPKAARQVLSPVAEDETDQALMALAANRVVIEGVSPEIDGGRFAAKRYAGEALTVEADIFADGHDKIDAALLYRQGQGAEWREAPMSFIENDRWGATIAFAENGPAVFTIIAWRDLNATWRYEAKKKRDAGIDISLELTEGRELIEAAAKSGRGSDQDRQATQALFARLEELAGTGDKDGQYELLTAPDTVELLYKTGVRTNLSRYPLEVPVWVDRERAAFSAWYELFPRSQSGDPARHGTFDDVIRRLPDIKEMGFDVLYLLPIHPIGKTNRKGRNNSLKANENDPGSPYAIGSAEGGHDAIHSELGTFEDFARLVAAARDHGMEIAIDFAIQCSPDHPWIKQHPEWFDWRPDGTIKFAENPPKKYEDIVNVHFYRGALPSIWYALRDIVLFWVEKGVRIFRVDNPHTKPFPFWEWMIAEVRKVDPGAVFLAEAFTRPKLMKRLAKVGYNQSYSYFTWRNSKYELAEYLTELTQEECADYMRPNFFVNTPDINPVFLQTSGRPGFRIRLALAATLGGNYGVYSGFELCEYKPVPGKEEYLDSEKYEIRAFDWKREGNIRDDIAFFNRLRNAEPAMKSFTSLAFFQFWNDNVLYYAKRTPDRSSYLLFIVSLDPFNAQGGNFEVPLWEFGLPDNGSLKVESLASGEVFQWQGKTQHWWLNPQDRPYAVFRLSR</sequence>
<evidence type="ECO:0000256" key="4">
    <source>
        <dbReference type="ARBA" id="ARBA00023277"/>
    </source>
</evidence>
<dbReference type="Gene3D" id="2.60.40.10">
    <property type="entry name" value="Immunoglobulins"/>
    <property type="match status" value="1"/>
</dbReference>
<dbReference type="Pfam" id="PF00128">
    <property type="entry name" value="Alpha-amylase"/>
    <property type="match status" value="1"/>
</dbReference>
<dbReference type="GO" id="GO:0004553">
    <property type="term" value="F:hydrolase activity, hydrolyzing O-glycosyl compounds"/>
    <property type="evidence" value="ECO:0007669"/>
    <property type="project" value="InterPro"/>
</dbReference>
<comment type="caution">
    <text evidence="9">The sequence shown here is derived from an EMBL/GenBank/DDBJ whole genome shotgun (WGS) entry which is preliminary data.</text>
</comment>
<dbReference type="InterPro" id="IPR013780">
    <property type="entry name" value="Glyco_hydro_b"/>
</dbReference>
<comment type="function">
    <text evidence="6">Maltosyltransferase that uses maltose 1-phosphate (M1P) as the sugar donor to elongate linear or branched alpha-(1-&gt;4)-glucans. Is involved in a branched alpha-glucan biosynthetic pathway from trehalose, together with TreS, Mak and GlgB.</text>
</comment>
<dbReference type="InterPro" id="IPR017853">
    <property type="entry name" value="GH"/>
</dbReference>
<keyword evidence="3 6" id="KW-0808">Transferase</keyword>
<feature type="active site" description="Proton donor" evidence="6">
    <location>
        <position position="443"/>
    </location>
</feature>
<evidence type="ECO:0000259" key="8">
    <source>
        <dbReference type="SMART" id="SM00642"/>
    </source>
</evidence>
<feature type="site" description="Transition state stabilizer" evidence="6">
    <location>
        <position position="501"/>
    </location>
</feature>
<feature type="binding site" evidence="6">
    <location>
        <begin position="554"/>
        <end position="555"/>
    </location>
    <ligand>
        <name>alpha-maltose 1-phosphate</name>
        <dbReference type="ChEBI" id="CHEBI:63576"/>
    </ligand>
</feature>
<gene>
    <name evidence="6 9" type="primary">glgE</name>
    <name evidence="9" type="ORF">GCM10011390_45100</name>
</gene>
<keyword evidence="2 6" id="KW-0328">Glycosyltransferase</keyword>
<dbReference type="Proteomes" id="UP000644699">
    <property type="component" value="Unassembled WGS sequence"/>
</dbReference>
<dbReference type="Gene3D" id="2.60.40.1180">
    <property type="entry name" value="Golgi alpha-mannosidase II"/>
    <property type="match status" value="1"/>
</dbReference>
<dbReference type="Pfam" id="PF11896">
    <property type="entry name" value="GlgE_dom_N_S"/>
    <property type="match status" value="1"/>
</dbReference>
<dbReference type="Gene3D" id="3.20.20.80">
    <property type="entry name" value="Glycosidases"/>
    <property type="match status" value="1"/>
</dbReference>
<dbReference type="AlphaFoldDB" id="A0A917A053"/>
<reference evidence="9" key="2">
    <citation type="submission" date="2020-09" db="EMBL/GenBank/DDBJ databases">
        <authorList>
            <person name="Sun Q."/>
            <person name="Zhou Y."/>
        </authorList>
    </citation>
    <scope>NUCLEOTIDE SEQUENCE</scope>
    <source>
        <strain evidence="9">CGMCC 1.15367</strain>
    </source>
</reference>
<comment type="similarity">
    <text evidence="6">Belongs to the glycosyl hydrolase 13 family. GlgE subfamily.</text>
</comment>
<dbReference type="CDD" id="cd11344">
    <property type="entry name" value="AmyAc_GlgE_like"/>
    <property type="match status" value="1"/>
</dbReference>
<evidence type="ECO:0000256" key="2">
    <source>
        <dbReference type="ARBA" id="ARBA00022676"/>
    </source>
</evidence>
<feature type="domain" description="Glycosyl hydrolase family 13 catalytic" evidence="8">
    <location>
        <begin position="235"/>
        <end position="569"/>
    </location>
</feature>
<dbReference type="InterPro" id="IPR021828">
    <property type="entry name" value="GlgE_dom_N/S"/>
</dbReference>
<reference evidence="9" key="1">
    <citation type="journal article" date="2014" name="Int. J. Syst. Evol. Microbiol.">
        <title>Complete genome sequence of Corynebacterium casei LMG S-19264T (=DSM 44701T), isolated from a smear-ripened cheese.</title>
        <authorList>
            <consortium name="US DOE Joint Genome Institute (JGI-PGF)"/>
            <person name="Walter F."/>
            <person name="Albersmeier A."/>
            <person name="Kalinowski J."/>
            <person name="Ruckert C."/>
        </authorList>
    </citation>
    <scope>NUCLEOTIDE SEQUENCE</scope>
    <source>
        <strain evidence="9">CGMCC 1.15367</strain>
    </source>
</reference>
<evidence type="ECO:0000256" key="3">
    <source>
        <dbReference type="ARBA" id="ARBA00022679"/>
    </source>
</evidence>
<keyword evidence="10" id="KW-1185">Reference proteome</keyword>
<feature type="active site" description="Nucleophile" evidence="6">
    <location>
        <position position="414"/>
    </location>
</feature>
<dbReference type="InterPro" id="IPR026585">
    <property type="entry name" value="GlgE"/>
</dbReference>
<dbReference type="InterPro" id="IPR049171">
    <property type="entry name" value="GLGE_C"/>
</dbReference>
<name>A0A917A053_9HYPH</name>
<comment type="subunit">
    <text evidence="1 6">Homodimer.</text>
</comment>
<dbReference type="InterPro" id="IPR013783">
    <property type="entry name" value="Ig-like_fold"/>
</dbReference>
<dbReference type="GO" id="GO:0016758">
    <property type="term" value="F:hexosyltransferase activity"/>
    <property type="evidence" value="ECO:0007669"/>
    <property type="project" value="UniProtKB-UniRule"/>
</dbReference>
<evidence type="ECO:0000256" key="5">
    <source>
        <dbReference type="ARBA" id="ARBA00048735"/>
    </source>
</evidence>
<proteinExistence type="inferred from homology"/>
<feature type="binding site" evidence="6">
    <location>
        <position position="415"/>
    </location>
    <ligand>
        <name>alpha-maltose 1-phosphate</name>
        <dbReference type="ChEBI" id="CHEBI:63576"/>
    </ligand>
</feature>
<evidence type="ECO:0000313" key="9">
    <source>
        <dbReference type="EMBL" id="GGE20793.1"/>
    </source>
</evidence>
<dbReference type="EC" id="2.4.99.16" evidence="6"/>
<feature type="region of interest" description="Disordered" evidence="7">
    <location>
        <begin position="282"/>
        <end position="304"/>
    </location>
</feature>
<dbReference type="InterPro" id="IPR006047">
    <property type="entry name" value="GH13_cat_dom"/>
</dbReference>
<dbReference type="SUPFAM" id="SSF51445">
    <property type="entry name" value="(Trans)glycosidases"/>
    <property type="match status" value="1"/>
</dbReference>
<evidence type="ECO:0000256" key="7">
    <source>
        <dbReference type="SAM" id="MobiDB-lite"/>
    </source>
</evidence>
<dbReference type="Pfam" id="PF21702">
    <property type="entry name" value="GLGE_C"/>
    <property type="match status" value="1"/>
</dbReference>
<dbReference type="HAMAP" id="MF_02124">
    <property type="entry name" value="GlgE"/>
    <property type="match status" value="1"/>
</dbReference>
<accession>A0A917A053</accession>
<dbReference type="PANTHER" id="PTHR47786:SF2">
    <property type="entry name" value="GLYCOSYL HYDROLASE FAMILY 13 CATALYTIC DOMAIN-CONTAINING PROTEIN"/>
    <property type="match status" value="1"/>
</dbReference>
<dbReference type="SMART" id="SM00642">
    <property type="entry name" value="Aamy"/>
    <property type="match status" value="1"/>
</dbReference>
<feature type="binding site" evidence="6">
    <location>
        <position position="343"/>
    </location>
    <ligand>
        <name>alpha-maltose 1-phosphate</name>
        <dbReference type="ChEBI" id="CHEBI:63576"/>
    </ligand>
</feature>
<feature type="binding site" evidence="6">
    <location>
        <position position="283"/>
    </location>
    <ligand>
        <name>alpha-maltose 1-phosphate</name>
        <dbReference type="ChEBI" id="CHEBI:63576"/>
    </ligand>
</feature>
<dbReference type="PANTHER" id="PTHR47786">
    <property type="entry name" value="ALPHA-1,4-GLUCAN:MALTOSE-1-PHOSPHATE MALTOSYLTRANSFERASE"/>
    <property type="match status" value="1"/>
</dbReference>
<keyword evidence="4 6" id="KW-0119">Carbohydrate metabolism</keyword>
<organism evidence="9 10">
    <name type="scientific">Aureimonas endophytica</name>
    <dbReference type="NCBI Taxonomy" id="2027858"/>
    <lineage>
        <taxon>Bacteria</taxon>
        <taxon>Pseudomonadati</taxon>
        <taxon>Pseudomonadota</taxon>
        <taxon>Alphaproteobacteria</taxon>
        <taxon>Hyphomicrobiales</taxon>
        <taxon>Aurantimonadaceae</taxon>
        <taxon>Aureimonas</taxon>
    </lineage>
</organism>
<dbReference type="GO" id="GO:0030979">
    <property type="term" value="P:alpha-glucan biosynthetic process"/>
    <property type="evidence" value="ECO:0007669"/>
    <property type="project" value="UniProtKB-UniRule"/>
</dbReference>
<evidence type="ECO:0000313" key="10">
    <source>
        <dbReference type="Proteomes" id="UP000644699"/>
    </source>
</evidence>
<feature type="binding site" evidence="6">
    <location>
        <position position="378"/>
    </location>
    <ligand>
        <name>alpha-maltose 1-phosphate</name>
        <dbReference type="ChEBI" id="CHEBI:63576"/>
    </ligand>
</feature>
<comment type="catalytic activity">
    <reaction evidence="5 6">
        <text>alpha-maltose 1-phosphate + [(1-&gt;4)-alpha-D-glucosyl](n) = [(1-&gt;4)-alpha-D-glucosyl](n+2) + phosphate</text>
        <dbReference type="Rhea" id="RHEA:42692"/>
        <dbReference type="Rhea" id="RHEA-COMP:9584"/>
        <dbReference type="Rhea" id="RHEA-COMP:10183"/>
        <dbReference type="ChEBI" id="CHEBI:15444"/>
        <dbReference type="ChEBI" id="CHEBI:43474"/>
        <dbReference type="ChEBI" id="CHEBI:63576"/>
        <dbReference type="EC" id="2.4.99.16"/>
    </reaction>
</comment>
<dbReference type="EMBL" id="BMIQ01000009">
    <property type="protein sequence ID" value="GGE20793.1"/>
    <property type="molecule type" value="Genomic_DNA"/>
</dbReference>
<evidence type="ECO:0000256" key="6">
    <source>
        <dbReference type="HAMAP-Rule" id="MF_02124"/>
    </source>
</evidence>
<evidence type="ECO:0000256" key="1">
    <source>
        <dbReference type="ARBA" id="ARBA00011738"/>
    </source>
</evidence>
<dbReference type="Gene3D" id="1.20.58.80">
    <property type="entry name" value="Phosphotransferase system, lactose/cellobiose-type IIA subunit"/>
    <property type="match status" value="1"/>
</dbReference>
<protein>
    <recommendedName>
        <fullName evidence="6">Alpha-1,4-glucan:maltose-1-phosphate maltosyltransferase</fullName>
        <shortName evidence="6">GMPMT</shortName>
        <ecNumber evidence="6">2.4.99.16</ecNumber>
    </recommendedName>
    <alternativeName>
        <fullName evidence="6">(1-&gt;4)-alpha-D-glucan:maltose-1-phosphate alpha-D-maltosyltransferase</fullName>
    </alternativeName>
</protein>